<dbReference type="Proteomes" id="UP000222916">
    <property type="component" value="Chromosome"/>
</dbReference>
<evidence type="ECO:0000256" key="1">
    <source>
        <dbReference type="SAM" id="MobiDB-lite"/>
    </source>
</evidence>
<name>A0A2D1QEK5_AERSA</name>
<sequence>MLRTVMSNGQPSPTLTEKTNKHPEHQRVIMRPQKWVAGAACGLYEHLECHDGILYNDALFTHFRSY</sequence>
<proteinExistence type="predicted"/>
<organism evidence="2 3">
    <name type="scientific">Aeromonas salmonicida subsp. pectinolytica 34mel</name>
    <dbReference type="NCBI Taxonomy" id="1324960"/>
    <lineage>
        <taxon>Bacteria</taxon>
        <taxon>Pseudomonadati</taxon>
        <taxon>Pseudomonadota</taxon>
        <taxon>Gammaproteobacteria</taxon>
        <taxon>Aeromonadales</taxon>
        <taxon>Aeromonadaceae</taxon>
        <taxon>Aeromonas</taxon>
    </lineage>
</organism>
<dbReference type="EMBL" id="CP022426">
    <property type="protein sequence ID" value="ATP08696.1"/>
    <property type="molecule type" value="Genomic_DNA"/>
</dbReference>
<reference evidence="3" key="1">
    <citation type="journal article" date="2018" name="BMC Genomics">
        <title>The complete and fully assembled genome sequence of Aeromonas salmonicida subsp. pectinolytica and its comparative analysis with other Aeromonas species: investigation of the mobilome in environmental and pathogenic strains.</title>
        <authorList>
            <person name="Pfeiffer F."/>
            <person name="Zamora-Lagos M.A."/>
            <person name="Blettinger M."/>
            <person name="Yeroslaviz A."/>
            <person name="Dahl A."/>
            <person name="Gruber S."/>
            <person name="Habermann B.H."/>
        </authorList>
    </citation>
    <scope>NUCLEOTIDE SEQUENCE [LARGE SCALE GENOMIC DNA]</scope>
    <source>
        <strain evidence="3">34mel</strain>
    </source>
</reference>
<evidence type="ECO:0000313" key="2">
    <source>
        <dbReference type="EMBL" id="ATP08696.1"/>
    </source>
</evidence>
<evidence type="ECO:0000313" key="3">
    <source>
        <dbReference type="Proteomes" id="UP000222916"/>
    </source>
</evidence>
<feature type="region of interest" description="Disordered" evidence="1">
    <location>
        <begin position="1"/>
        <end position="26"/>
    </location>
</feature>
<protein>
    <submittedName>
        <fullName evidence="2">Uncharacterized protein</fullName>
    </submittedName>
</protein>
<accession>A0A2D1QEK5</accession>
<gene>
    <name evidence="2" type="ORF">Asalp_14890</name>
</gene>
<feature type="compositionally biased region" description="Polar residues" evidence="1">
    <location>
        <begin position="1"/>
        <end position="17"/>
    </location>
</feature>
<dbReference type="AlphaFoldDB" id="A0A2D1QEK5"/>